<protein>
    <submittedName>
        <fullName evidence="1">Uncharacterized protein</fullName>
    </submittedName>
</protein>
<accession>A0A4R5X442</accession>
<dbReference type="AlphaFoldDB" id="A0A4R5X442"/>
<comment type="caution">
    <text evidence="1">The sequence shown here is derived from an EMBL/GenBank/DDBJ whole genome shotgun (WGS) entry which is preliminary data.</text>
</comment>
<dbReference type="Proteomes" id="UP000294952">
    <property type="component" value="Unassembled WGS sequence"/>
</dbReference>
<organism evidence="1 2">
    <name type="scientific">Mycolicibacterium obuense</name>
    <dbReference type="NCBI Taxonomy" id="1807"/>
    <lineage>
        <taxon>Bacteria</taxon>
        <taxon>Bacillati</taxon>
        <taxon>Actinomycetota</taxon>
        <taxon>Actinomycetes</taxon>
        <taxon>Mycobacteriales</taxon>
        <taxon>Mycobacteriaceae</taxon>
        <taxon>Mycolicibacterium</taxon>
    </lineage>
</organism>
<reference evidence="1 2" key="1">
    <citation type="submission" date="2019-01" db="EMBL/GenBank/DDBJ databases">
        <title>High-quality-draft genome sequences of five non-tuberculosis mycobacteriaceae isolated from a nosocomial environment.</title>
        <authorList>
            <person name="Tiago I."/>
            <person name="Alarico S."/>
            <person name="Pereira S.G."/>
            <person name="Coelho C."/>
            <person name="Maranha A."/>
            <person name="Empadinhas N."/>
        </authorList>
    </citation>
    <scope>NUCLEOTIDE SEQUENCE [LARGE SCALE GENOMIC DNA]</scope>
    <source>
        <strain evidence="1 2">22DIII</strain>
    </source>
</reference>
<sequence length="245" mass="28631">MAQPTPEDALKSVDEGAALYSDDDDRLLREIEGIFVFGEGRIVNKCYAAFELLEQFSDASRPKAVQATAEWIDNAESSKEIQVPVFINSNEQADLESRFGPVVDQLLDLILSDNHSVVDFYGELWNLVQNPIFHDRKAKAFAFYWVMIDKRLPYFQIGPGYRMTEEEWRAATKRVSKKLAKLRFILAKDFRQKSEEASLLLQELDEMTDLEERIRALSYLIFYLRRESEREVERYQKILKRRGLM</sequence>
<evidence type="ECO:0000313" key="1">
    <source>
        <dbReference type="EMBL" id="TDL06452.1"/>
    </source>
</evidence>
<name>A0A4R5X442_9MYCO</name>
<proteinExistence type="predicted"/>
<dbReference type="EMBL" id="SDLP01000005">
    <property type="protein sequence ID" value="TDL06452.1"/>
    <property type="molecule type" value="Genomic_DNA"/>
</dbReference>
<gene>
    <name evidence="1" type="ORF">EUA04_17180</name>
</gene>
<dbReference type="RefSeq" id="WP_133414194.1">
    <property type="nucleotide sequence ID" value="NZ_SDLP01000005.1"/>
</dbReference>
<evidence type="ECO:0000313" key="2">
    <source>
        <dbReference type="Proteomes" id="UP000294952"/>
    </source>
</evidence>